<organism evidence="4 5">
    <name type="scientific">Marinobacter albus</name>
    <dbReference type="NCBI Taxonomy" id="3030833"/>
    <lineage>
        <taxon>Bacteria</taxon>
        <taxon>Pseudomonadati</taxon>
        <taxon>Pseudomonadota</taxon>
        <taxon>Gammaproteobacteria</taxon>
        <taxon>Pseudomonadales</taxon>
        <taxon>Marinobacteraceae</taxon>
        <taxon>Marinobacter</taxon>
    </lineage>
</organism>
<name>A0ABT7HC51_9GAMM</name>
<feature type="domain" description="Peptidoglycan binding-like" evidence="3">
    <location>
        <begin position="35"/>
        <end position="86"/>
    </location>
</feature>
<dbReference type="Pfam" id="PF01471">
    <property type="entry name" value="PG_binding_1"/>
    <property type="match status" value="1"/>
</dbReference>
<evidence type="ECO:0000313" key="4">
    <source>
        <dbReference type="EMBL" id="MDK9557939.1"/>
    </source>
</evidence>
<feature type="compositionally biased region" description="Polar residues" evidence="1">
    <location>
        <begin position="273"/>
        <end position="282"/>
    </location>
</feature>
<dbReference type="EMBL" id="JASSQD010000001">
    <property type="protein sequence ID" value="MDK9557939.1"/>
    <property type="molecule type" value="Genomic_DNA"/>
</dbReference>
<accession>A0ABT7HC51</accession>
<evidence type="ECO:0000256" key="1">
    <source>
        <dbReference type="SAM" id="MobiDB-lite"/>
    </source>
</evidence>
<evidence type="ECO:0000259" key="3">
    <source>
        <dbReference type="Pfam" id="PF01471"/>
    </source>
</evidence>
<gene>
    <name evidence="4" type="ORF">QQF73_09920</name>
</gene>
<evidence type="ECO:0000313" key="5">
    <source>
        <dbReference type="Proteomes" id="UP001223547"/>
    </source>
</evidence>
<feature type="region of interest" description="Disordered" evidence="1">
    <location>
        <begin position="138"/>
        <end position="178"/>
    </location>
</feature>
<comment type="caution">
    <text evidence="4">The sequence shown here is derived from an EMBL/GenBank/DDBJ whole genome shotgun (WGS) entry which is preliminary data.</text>
</comment>
<dbReference type="Gene3D" id="1.10.101.10">
    <property type="entry name" value="PGBD-like superfamily/PGBD"/>
    <property type="match status" value="1"/>
</dbReference>
<feature type="region of interest" description="Disordered" evidence="1">
    <location>
        <begin position="220"/>
        <end position="282"/>
    </location>
</feature>
<protein>
    <submittedName>
        <fullName evidence="4">Peptidoglycan-binding protein</fullName>
    </submittedName>
</protein>
<dbReference type="Proteomes" id="UP001223547">
    <property type="component" value="Unassembled WGS sequence"/>
</dbReference>
<keyword evidence="5" id="KW-1185">Reference proteome</keyword>
<dbReference type="InterPro" id="IPR036365">
    <property type="entry name" value="PGBD-like_sf"/>
</dbReference>
<feature type="signal peptide" evidence="2">
    <location>
        <begin position="1"/>
        <end position="27"/>
    </location>
</feature>
<feature type="chain" id="PRO_5045998147" evidence="2">
    <location>
        <begin position="28"/>
        <end position="298"/>
    </location>
</feature>
<dbReference type="SUPFAM" id="SSF47090">
    <property type="entry name" value="PGBD-like"/>
    <property type="match status" value="1"/>
</dbReference>
<dbReference type="RefSeq" id="WP_285368097.1">
    <property type="nucleotide sequence ID" value="NZ_JASSQD010000001.1"/>
</dbReference>
<dbReference type="InterPro" id="IPR002477">
    <property type="entry name" value="Peptidoglycan-bd-like"/>
</dbReference>
<sequence>MNFVKSRSAHHALVLSLALAASAVSHADTVNVIFAAENALYGAGYDVGRADGWMDNSLKKAIRQYQDQVDHLRTSGNLDSETLTSLGIANKAGTSISGNAVAKKADALAALGISDARPRHAAKPKPRREKIVAKAFTVPPAPTPTEQPKAVAVTEKPEPATAPAKPKAKAEATASDRLAENISKPNEVVVVGDRIKTENKNRKLASPDKEESVKAPVIAADVSAAPVPSTPQSTEPEQEPDLSLQLPDEPTAAGIADQVSPDVEVGERKANSESRPSASENNRSVFGSLFDFLFGWMV</sequence>
<dbReference type="InterPro" id="IPR036366">
    <property type="entry name" value="PGBDSf"/>
</dbReference>
<reference evidence="4 5" key="1">
    <citation type="submission" date="2023-05" db="EMBL/GenBank/DDBJ databases">
        <title>Marinobacter albus sp. nov., a marine bacterium isolated from sand in a coastal intertidal zone of huludao.</title>
        <authorList>
            <person name="Deng T."/>
        </authorList>
    </citation>
    <scope>NUCLEOTIDE SEQUENCE [LARGE SCALE GENOMIC DNA]</scope>
    <source>
        <strain evidence="4 5">M216</strain>
    </source>
</reference>
<evidence type="ECO:0000256" key="2">
    <source>
        <dbReference type="SAM" id="SignalP"/>
    </source>
</evidence>
<keyword evidence="2" id="KW-0732">Signal</keyword>
<proteinExistence type="predicted"/>